<accession>A0ABR0E4B5</accession>
<dbReference type="Gene3D" id="3.20.20.100">
    <property type="entry name" value="NADP-dependent oxidoreductase domain"/>
    <property type="match status" value="1"/>
</dbReference>
<dbReference type="Proteomes" id="UP001305779">
    <property type="component" value="Unassembled WGS sequence"/>
</dbReference>
<dbReference type="PANTHER" id="PTHR43364">
    <property type="entry name" value="NADH-SPECIFIC METHYLGLYOXAL REDUCTASE-RELATED"/>
    <property type="match status" value="1"/>
</dbReference>
<organism evidence="6 7">
    <name type="scientific">Zasmidium cellare</name>
    <name type="common">Wine cellar mold</name>
    <name type="synonym">Racodium cellare</name>
    <dbReference type="NCBI Taxonomy" id="395010"/>
    <lineage>
        <taxon>Eukaryota</taxon>
        <taxon>Fungi</taxon>
        <taxon>Dikarya</taxon>
        <taxon>Ascomycota</taxon>
        <taxon>Pezizomycotina</taxon>
        <taxon>Dothideomycetes</taxon>
        <taxon>Dothideomycetidae</taxon>
        <taxon>Mycosphaerellales</taxon>
        <taxon>Mycosphaerellaceae</taxon>
        <taxon>Zasmidium</taxon>
    </lineage>
</organism>
<dbReference type="InterPro" id="IPR023210">
    <property type="entry name" value="NADP_OxRdtase_dom"/>
</dbReference>
<dbReference type="SUPFAM" id="SSF51430">
    <property type="entry name" value="NAD(P)-linked oxidoreductase"/>
    <property type="match status" value="1"/>
</dbReference>
<name>A0ABR0E4B5_ZASCE</name>
<evidence type="ECO:0000313" key="7">
    <source>
        <dbReference type="Proteomes" id="UP001305779"/>
    </source>
</evidence>
<proteinExistence type="inferred from homology"/>
<keyword evidence="3" id="KW-0560">Oxidoreductase</keyword>
<dbReference type="PANTHER" id="PTHR43364:SF9">
    <property type="entry name" value="OXIDOREDUCTASE"/>
    <property type="match status" value="1"/>
</dbReference>
<dbReference type="InterPro" id="IPR036812">
    <property type="entry name" value="NAD(P)_OxRdtase_dom_sf"/>
</dbReference>
<dbReference type="CDD" id="cd19079">
    <property type="entry name" value="AKR_EcYajO-like"/>
    <property type="match status" value="1"/>
</dbReference>
<keyword evidence="7" id="KW-1185">Reference proteome</keyword>
<evidence type="ECO:0000313" key="6">
    <source>
        <dbReference type="EMBL" id="KAK4496277.1"/>
    </source>
</evidence>
<reference evidence="6 7" key="1">
    <citation type="journal article" date="2023" name="G3 (Bethesda)">
        <title>A chromosome-level genome assembly of Zasmidium syzygii isolated from banana leaves.</title>
        <authorList>
            <person name="van Westerhoven A.C."/>
            <person name="Mehrabi R."/>
            <person name="Talebi R."/>
            <person name="Steentjes M.B.F."/>
            <person name="Corcolon B."/>
            <person name="Chong P.A."/>
            <person name="Kema G.H.J."/>
            <person name="Seidl M.F."/>
        </authorList>
    </citation>
    <scope>NUCLEOTIDE SEQUENCE [LARGE SCALE GENOMIC DNA]</scope>
    <source>
        <strain evidence="6 7">P124</strain>
    </source>
</reference>
<evidence type="ECO:0000256" key="3">
    <source>
        <dbReference type="ARBA" id="ARBA00023002"/>
    </source>
</evidence>
<comment type="caution">
    <text evidence="6">The sequence shown here is derived from an EMBL/GenBank/DDBJ whole genome shotgun (WGS) entry which is preliminary data.</text>
</comment>
<dbReference type="InterPro" id="IPR050523">
    <property type="entry name" value="AKR_Detox_Biosynth"/>
</dbReference>
<evidence type="ECO:0000256" key="2">
    <source>
        <dbReference type="ARBA" id="ARBA00022857"/>
    </source>
</evidence>
<keyword evidence="2" id="KW-0521">NADP</keyword>
<evidence type="ECO:0000259" key="5">
    <source>
        <dbReference type="Pfam" id="PF00248"/>
    </source>
</evidence>
<feature type="domain" description="NADP-dependent oxidoreductase" evidence="5">
    <location>
        <begin position="35"/>
        <end position="346"/>
    </location>
</feature>
<dbReference type="Pfam" id="PF00248">
    <property type="entry name" value="Aldo_ket_red"/>
    <property type="match status" value="1"/>
</dbReference>
<protein>
    <recommendedName>
        <fullName evidence="5">NADP-dependent oxidoreductase domain-containing protein</fullName>
    </recommendedName>
</protein>
<feature type="region of interest" description="Disordered" evidence="4">
    <location>
        <begin position="260"/>
        <end position="281"/>
    </location>
</feature>
<evidence type="ECO:0000256" key="4">
    <source>
        <dbReference type="SAM" id="MobiDB-lite"/>
    </source>
</evidence>
<dbReference type="EMBL" id="JAXOVC010000010">
    <property type="protein sequence ID" value="KAK4496277.1"/>
    <property type="molecule type" value="Genomic_DNA"/>
</dbReference>
<evidence type="ECO:0000256" key="1">
    <source>
        <dbReference type="ARBA" id="ARBA00007905"/>
    </source>
</evidence>
<sequence>MSTPTKPDRVLDSLNATKVEYRRLGNSGLRVSVPIFGAMSLGSSEWLPWVLDEEEALPLLKAAYDRGINTWDTACNYSNGHSELLIGKAIKKYAIPRDRIVLMTKCYGFVGEEASDWTIGKDKVLGNSQEFVNRGGLSRKSIFASVEGSLRRLGVEYVDVLQVHRFDGTTPVEETMRALEDLVRMGWVRYLGGSSMWTYQFAQMQFAAEKNGWTKCISMQNHYSLLYREEEREMNKFCRETGVGLIPWSPLARGHLARPLSAQTARKDGEKDHGIPELPEGDQEIVRRVQELAEKKGWKMSQVALAWMNKRVTSPIVGFSKAERMDEALEGRGYVLTEEEEKYLEEPYVVRKNQGHV</sequence>
<gene>
    <name evidence="6" type="ORF">PRZ48_012257</name>
</gene>
<feature type="compositionally biased region" description="Basic and acidic residues" evidence="4">
    <location>
        <begin position="265"/>
        <end position="275"/>
    </location>
</feature>
<comment type="similarity">
    <text evidence="1">Belongs to the aldo/keto reductase family.</text>
</comment>